<gene>
    <name evidence="1" type="ORF">DPEC_G00216910</name>
</gene>
<protein>
    <submittedName>
        <fullName evidence="1">Uncharacterized protein</fullName>
    </submittedName>
</protein>
<sequence>MEAVLLSFLFGAGPSPLPSVTRVGPASLFPLVCLSLQSPSLSSCLIPGIPPRSSNDSATGDK</sequence>
<reference evidence="1" key="1">
    <citation type="submission" date="2021-05" db="EMBL/GenBank/DDBJ databases">
        <authorList>
            <person name="Pan Q."/>
            <person name="Jouanno E."/>
            <person name="Zahm M."/>
            <person name="Klopp C."/>
            <person name="Cabau C."/>
            <person name="Louis A."/>
            <person name="Berthelot C."/>
            <person name="Parey E."/>
            <person name="Roest Crollius H."/>
            <person name="Montfort J."/>
            <person name="Robinson-Rechavi M."/>
            <person name="Bouchez O."/>
            <person name="Lampietro C."/>
            <person name="Lopez Roques C."/>
            <person name="Donnadieu C."/>
            <person name="Postlethwait J."/>
            <person name="Bobe J."/>
            <person name="Dillon D."/>
            <person name="Chandos A."/>
            <person name="von Hippel F."/>
            <person name="Guiguen Y."/>
        </authorList>
    </citation>
    <scope>NUCLEOTIDE SEQUENCE</scope>
    <source>
        <strain evidence="1">YG-Jan2019</strain>
    </source>
</reference>
<accession>A0ACC2G332</accession>
<evidence type="ECO:0000313" key="1">
    <source>
        <dbReference type="EMBL" id="KAJ7997895.1"/>
    </source>
</evidence>
<name>A0ACC2G332_DALPE</name>
<dbReference type="Proteomes" id="UP001157502">
    <property type="component" value="Chromosome 18"/>
</dbReference>
<keyword evidence="2" id="KW-1185">Reference proteome</keyword>
<dbReference type="EMBL" id="CM055745">
    <property type="protein sequence ID" value="KAJ7997895.1"/>
    <property type="molecule type" value="Genomic_DNA"/>
</dbReference>
<evidence type="ECO:0000313" key="2">
    <source>
        <dbReference type="Proteomes" id="UP001157502"/>
    </source>
</evidence>
<proteinExistence type="predicted"/>
<comment type="caution">
    <text evidence="1">The sequence shown here is derived from an EMBL/GenBank/DDBJ whole genome shotgun (WGS) entry which is preliminary data.</text>
</comment>
<organism evidence="1 2">
    <name type="scientific">Dallia pectoralis</name>
    <name type="common">Alaska blackfish</name>
    <dbReference type="NCBI Taxonomy" id="75939"/>
    <lineage>
        <taxon>Eukaryota</taxon>
        <taxon>Metazoa</taxon>
        <taxon>Chordata</taxon>
        <taxon>Craniata</taxon>
        <taxon>Vertebrata</taxon>
        <taxon>Euteleostomi</taxon>
        <taxon>Actinopterygii</taxon>
        <taxon>Neopterygii</taxon>
        <taxon>Teleostei</taxon>
        <taxon>Protacanthopterygii</taxon>
        <taxon>Esociformes</taxon>
        <taxon>Umbridae</taxon>
        <taxon>Dallia</taxon>
    </lineage>
</organism>